<reference evidence="5" key="1">
    <citation type="journal article" date="2015" name="Nature">
        <title>Complex archaea that bridge the gap between prokaryotes and eukaryotes.</title>
        <authorList>
            <person name="Spang A."/>
            <person name="Saw J.H."/>
            <person name="Jorgensen S.L."/>
            <person name="Zaremba-Niedzwiedzka K."/>
            <person name="Martijn J."/>
            <person name="Lind A.E."/>
            <person name="van Eijk R."/>
            <person name="Schleper C."/>
            <person name="Guy L."/>
            <person name="Ettema T.J."/>
        </authorList>
    </citation>
    <scope>NUCLEOTIDE SEQUENCE</scope>
</reference>
<comment type="caution">
    <text evidence="5">The sequence shown here is derived from an EMBL/GenBank/DDBJ whole genome shotgun (WGS) entry which is preliminary data.</text>
</comment>
<dbReference type="Gene3D" id="3.40.50.11900">
    <property type="match status" value="1"/>
</dbReference>
<evidence type="ECO:0000256" key="1">
    <source>
        <dbReference type="ARBA" id="ARBA00005806"/>
    </source>
</evidence>
<accession>A0A0F9SE92</accession>
<dbReference type="PANTHER" id="PTHR30548">
    <property type="entry name" value="2-HYDROXYGLUTARYL-COA DEHYDRATASE, D-COMPONENT-RELATED"/>
    <property type="match status" value="1"/>
</dbReference>
<evidence type="ECO:0000256" key="4">
    <source>
        <dbReference type="ARBA" id="ARBA00023014"/>
    </source>
</evidence>
<evidence type="ECO:0000256" key="2">
    <source>
        <dbReference type="ARBA" id="ARBA00022723"/>
    </source>
</evidence>
<dbReference type="InterPro" id="IPR017604">
    <property type="entry name" value="Benzoyl-CoA_Rdtase_bzd_osu"/>
</dbReference>
<comment type="similarity">
    <text evidence="1">Belongs to the FldB/FldC dehydratase alpha/beta subunit family.</text>
</comment>
<keyword evidence="4" id="KW-0411">Iron-sulfur</keyword>
<keyword evidence="2" id="KW-0479">Metal-binding</keyword>
<evidence type="ECO:0000256" key="3">
    <source>
        <dbReference type="ARBA" id="ARBA00023004"/>
    </source>
</evidence>
<dbReference type="PANTHER" id="PTHR30548:SF4">
    <property type="entry name" value="SUBUNIT OF OXYGEN-SENSITIVE 2-HYDROXYISOCAPROYL-COA DEHYDRATASE"/>
    <property type="match status" value="1"/>
</dbReference>
<dbReference type="InterPro" id="IPR010327">
    <property type="entry name" value="FldB/FldC_alpha/beta"/>
</dbReference>
<dbReference type="NCBIfam" id="TIGR03191">
    <property type="entry name" value="benz_CoA_bzdO"/>
    <property type="match status" value="1"/>
</dbReference>
<name>A0A0F9SE92_9ZZZZ</name>
<dbReference type="GO" id="GO:0046872">
    <property type="term" value="F:metal ion binding"/>
    <property type="evidence" value="ECO:0007669"/>
    <property type="project" value="UniProtKB-KW"/>
</dbReference>
<organism evidence="5">
    <name type="scientific">marine sediment metagenome</name>
    <dbReference type="NCBI Taxonomy" id="412755"/>
    <lineage>
        <taxon>unclassified sequences</taxon>
        <taxon>metagenomes</taxon>
        <taxon>ecological metagenomes</taxon>
    </lineage>
</organism>
<sequence>MGAKYKTEPLKCWDKAKEIRLNYYKNFATAHEKGGLRWAGGAWSFDAIPAGLGDDVYPLTGEPYGAAVAFNKDFALKCHEAVEKAGYARDLCSYMRNYWGSILLNKYVFGGEFPKPDFIWQDHICCSHAKWYQVVRDLEGKDIPMHCIDVSVGPYEELTDNKLDYVVGQMHDGIEWLEAVTGRKYDDEKLIRAVHDHCRSESIWAEVCALNKTVPAPLDEKTMYSLYVHGTLNKSSKIVADFYEELRDEVRDRVKRGIAAVANERCRVMSDTQPPWAFLSVFRYLEKYGCVSVGSLYTFGLIGMWEIKEDGSWGPRKTPQEEGIEIKDRDKALRILASWELNKPEWQHFYFPQLKSEMMIRIAKEWKLDGVLLHYNRGCEGLSLGIAENRLALKEAGFPVMSFEGNMGDEREFDEAQTMTRIDAFMESLDFEKDVS</sequence>
<dbReference type="EMBL" id="LAZR01000689">
    <property type="protein sequence ID" value="KKN60632.1"/>
    <property type="molecule type" value="Genomic_DNA"/>
</dbReference>
<dbReference type="Pfam" id="PF06050">
    <property type="entry name" value="HGD-D"/>
    <property type="match status" value="1"/>
</dbReference>
<protein>
    <recommendedName>
        <fullName evidence="6">Benzoyl-CoA reductase, bzd-type, subunit O</fullName>
    </recommendedName>
</protein>
<dbReference type="Gene3D" id="3.40.50.11890">
    <property type="match status" value="1"/>
</dbReference>
<dbReference type="AlphaFoldDB" id="A0A0F9SE92"/>
<keyword evidence="3" id="KW-0408">Iron</keyword>
<evidence type="ECO:0008006" key="6">
    <source>
        <dbReference type="Google" id="ProtNLM"/>
    </source>
</evidence>
<proteinExistence type="inferred from homology"/>
<dbReference type="GO" id="GO:0051536">
    <property type="term" value="F:iron-sulfur cluster binding"/>
    <property type="evidence" value="ECO:0007669"/>
    <property type="project" value="UniProtKB-KW"/>
</dbReference>
<evidence type="ECO:0000313" key="5">
    <source>
        <dbReference type="EMBL" id="KKN60632.1"/>
    </source>
</evidence>
<gene>
    <name evidence="5" type="ORF">LCGC14_0530190</name>
</gene>